<dbReference type="RefSeq" id="WP_193192887.1">
    <property type="nucleotide sequence ID" value="NZ_JACZFR010000035.1"/>
</dbReference>
<gene>
    <name evidence="1" type="ORF">ACFQBM_09620</name>
</gene>
<dbReference type="InterPro" id="IPR006522">
    <property type="entry name" value="Phage_virion_morphogenesis"/>
</dbReference>
<proteinExistence type="predicted"/>
<dbReference type="Pfam" id="PF05069">
    <property type="entry name" value="Phage_tail_S"/>
    <property type="match status" value="1"/>
</dbReference>
<sequence length="216" mass="25045">MFTRVDISGHLTLSRQFQVLKMKPAERRRMAGIMARKVRTFSRKRLRAQRDLQGQPWEKRKVGRQKMLRGMSKRMRTRSDSRGAEVGFSDAVTAKIGYAHQHGVPEQWSAGKAEKVYGKPDYSAPCTRRQARALKQEGYKVRMAGGRRKKPTMKWMLENLTLGQAGLILRQMRDEEPKKSWVIPLTDRSFLGADQREIDELANTVFDETLRRIKRA</sequence>
<evidence type="ECO:0000313" key="1">
    <source>
        <dbReference type="EMBL" id="MFC6633539.1"/>
    </source>
</evidence>
<dbReference type="Proteomes" id="UP001596425">
    <property type="component" value="Unassembled WGS sequence"/>
</dbReference>
<reference evidence="2" key="1">
    <citation type="journal article" date="2019" name="Int. J. Syst. Evol. Microbiol.">
        <title>The Global Catalogue of Microorganisms (GCM) 10K type strain sequencing project: providing services to taxonomists for standard genome sequencing and annotation.</title>
        <authorList>
            <consortium name="The Broad Institute Genomics Platform"/>
            <consortium name="The Broad Institute Genome Sequencing Center for Infectious Disease"/>
            <person name="Wu L."/>
            <person name="Ma J."/>
        </authorList>
    </citation>
    <scope>NUCLEOTIDE SEQUENCE [LARGE SCALE GENOMIC DNA]</scope>
    <source>
        <strain evidence="2">CGMCC 1.13718</strain>
    </source>
</reference>
<keyword evidence="2" id="KW-1185">Reference proteome</keyword>
<dbReference type="EMBL" id="JBHSVR010000001">
    <property type="protein sequence ID" value="MFC6633539.1"/>
    <property type="molecule type" value="Genomic_DNA"/>
</dbReference>
<dbReference type="NCBIfam" id="TIGR01635">
    <property type="entry name" value="tail_comp_S"/>
    <property type="match status" value="1"/>
</dbReference>
<name>A0ABW1YLC8_9GAMM</name>
<comment type="caution">
    <text evidence="1">The sequence shown here is derived from an EMBL/GenBank/DDBJ whole genome shotgun (WGS) entry which is preliminary data.</text>
</comment>
<protein>
    <submittedName>
        <fullName evidence="1">Phage virion morphogenesis protein</fullName>
    </submittedName>
</protein>
<organism evidence="1 2">
    <name type="scientific">Microbulbifer taiwanensis</name>
    <dbReference type="NCBI Taxonomy" id="986746"/>
    <lineage>
        <taxon>Bacteria</taxon>
        <taxon>Pseudomonadati</taxon>
        <taxon>Pseudomonadota</taxon>
        <taxon>Gammaproteobacteria</taxon>
        <taxon>Cellvibrionales</taxon>
        <taxon>Microbulbiferaceae</taxon>
        <taxon>Microbulbifer</taxon>
    </lineage>
</organism>
<accession>A0ABW1YLC8</accession>
<evidence type="ECO:0000313" key="2">
    <source>
        <dbReference type="Proteomes" id="UP001596425"/>
    </source>
</evidence>